<proteinExistence type="predicted"/>
<organism evidence="1 2">
    <name type="scientific">Diploscapter pachys</name>
    <dbReference type="NCBI Taxonomy" id="2018661"/>
    <lineage>
        <taxon>Eukaryota</taxon>
        <taxon>Metazoa</taxon>
        <taxon>Ecdysozoa</taxon>
        <taxon>Nematoda</taxon>
        <taxon>Chromadorea</taxon>
        <taxon>Rhabditida</taxon>
        <taxon>Rhabditina</taxon>
        <taxon>Rhabditomorpha</taxon>
        <taxon>Rhabditoidea</taxon>
        <taxon>Rhabditidae</taxon>
        <taxon>Diploscapter</taxon>
    </lineage>
</organism>
<accession>A0A2A2KVT3</accession>
<evidence type="ECO:0000313" key="2">
    <source>
        <dbReference type="Proteomes" id="UP000218231"/>
    </source>
</evidence>
<sequence length="384" mass="42979">MVVSRDPNKLRLLDRVNLLFPLLSSIHLSTVHIALNFHRSTAAMTPILKSVVVTSDSIIKNYTKPGDIGESKITEAFKNLVLSIENPTSEQFQYLKALAFGISKDTRRFSAEMEFAISILQKEPLPLENELNRLLEGESVGLQKAVRSILKESNSLTEMCMMLWDIRLAFKQTRNARSLTKIIEHCAMKDENSPYPDWEKPKSVEWVYATVDEQGVVSDETFTLAIDLVDSPLTAEFISVMTGQNNYGESGAAISLVDAISKASGGNVAAHIILDLPSDSPLMLKSKETVDEYTVSRKAGDILFSVCNHQNTQMLAIQFPGSSRTDFVKVGEFNLAESVPVEDRIKQTVIKILNTTVHYHEFKSYGQNEEDEDFKPTVFIPRNK</sequence>
<dbReference type="AlphaFoldDB" id="A0A2A2KVT3"/>
<comment type="caution">
    <text evidence="1">The sequence shown here is derived from an EMBL/GenBank/DDBJ whole genome shotgun (WGS) entry which is preliminary data.</text>
</comment>
<protein>
    <submittedName>
        <fullName evidence="1">Uncharacterized protein</fullName>
    </submittedName>
</protein>
<keyword evidence="2" id="KW-1185">Reference proteome</keyword>
<gene>
    <name evidence="1" type="ORF">WR25_21300</name>
</gene>
<dbReference type="Proteomes" id="UP000218231">
    <property type="component" value="Unassembled WGS sequence"/>
</dbReference>
<name>A0A2A2KVT3_9BILA</name>
<reference evidence="1 2" key="1">
    <citation type="journal article" date="2017" name="Curr. Biol.">
        <title>Genome architecture and evolution of a unichromosomal asexual nematode.</title>
        <authorList>
            <person name="Fradin H."/>
            <person name="Zegar C."/>
            <person name="Gutwein M."/>
            <person name="Lucas J."/>
            <person name="Kovtun M."/>
            <person name="Corcoran D."/>
            <person name="Baugh L.R."/>
            <person name="Kiontke K."/>
            <person name="Gunsalus K."/>
            <person name="Fitch D.H."/>
            <person name="Piano F."/>
        </authorList>
    </citation>
    <scope>NUCLEOTIDE SEQUENCE [LARGE SCALE GENOMIC DNA]</scope>
    <source>
        <strain evidence="1">PF1309</strain>
    </source>
</reference>
<dbReference type="EMBL" id="LIAE01007623">
    <property type="protein sequence ID" value="PAV78060.1"/>
    <property type="molecule type" value="Genomic_DNA"/>
</dbReference>
<evidence type="ECO:0000313" key="1">
    <source>
        <dbReference type="EMBL" id="PAV78060.1"/>
    </source>
</evidence>